<name>A0AAU8IDD4_9BACL</name>
<organism evidence="1">
    <name type="scientific">Sporolactobacillus sp. Y61</name>
    <dbReference type="NCBI Taxonomy" id="3160863"/>
    <lineage>
        <taxon>Bacteria</taxon>
        <taxon>Bacillati</taxon>
        <taxon>Bacillota</taxon>
        <taxon>Bacilli</taxon>
        <taxon>Bacillales</taxon>
        <taxon>Sporolactobacillaceae</taxon>
        <taxon>Sporolactobacillus</taxon>
    </lineage>
</organism>
<dbReference type="RefSeq" id="WP_353947809.1">
    <property type="nucleotide sequence ID" value="NZ_CP159510.1"/>
</dbReference>
<proteinExistence type="predicted"/>
<gene>
    <name evidence="1" type="ORF">ABNN70_11005</name>
</gene>
<dbReference type="EMBL" id="CP159510">
    <property type="protein sequence ID" value="XCJ16214.1"/>
    <property type="molecule type" value="Genomic_DNA"/>
</dbReference>
<protein>
    <submittedName>
        <fullName evidence="1">Uncharacterized protein</fullName>
    </submittedName>
</protein>
<evidence type="ECO:0000313" key="1">
    <source>
        <dbReference type="EMBL" id="XCJ16214.1"/>
    </source>
</evidence>
<reference evidence="1" key="1">
    <citation type="submission" date="2024-06" db="EMBL/GenBank/DDBJ databases">
        <authorList>
            <person name="Fan A."/>
            <person name="Zhang F.Y."/>
            <person name="Zhang L."/>
        </authorList>
    </citation>
    <scope>NUCLEOTIDE SEQUENCE</scope>
    <source>
        <strain evidence="1">Y61</strain>
    </source>
</reference>
<dbReference type="AlphaFoldDB" id="A0AAU8IDD4"/>
<sequence length="98" mass="11322">MHTLAADTKKNGLSLQSLENKMDRLFLMMEQLENKVMCRTSDLIDHQLSECREKLLYEEKEMIMINESVIHPNGPASTQQEEAAGEHMLKHRFHALPS</sequence>
<accession>A0AAU8IDD4</accession>